<dbReference type="Proteomes" id="UP001647509">
    <property type="component" value="Unassembled WGS sequence"/>
</dbReference>
<sequence>MKINFYFILIFLFFGSVVNAQSTDVPSKAETTALYTEGKNSLSMVNELTENKIVMLDELDIKMSIARLESDIKLYYKRQKKISNISLVFPKMNLEALA</sequence>
<proteinExistence type="predicted"/>
<evidence type="ECO:0000313" key="1">
    <source>
        <dbReference type="EMBL" id="MBU2951624.1"/>
    </source>
</evidence>
<keyword evidence="2" id="KW-1185">Reference proteome</keyword>
<comment type="caution">
    <text evidence="1">The sequence shown here is derived from an EMBL/GenBank/DDBJ whole genome shotgun (WGS) entry which is preliminary data.</text>
</comment>
<name>A0ACC5UBC1_9FLAO</name>
<dbReference type="EMBL" id="JAHKPD010000018">
    <property type="protein sequence ID" value="MBU2951624.1"/>
    <property type="molecule type" value="Genomic_DNA"/>
</dbReference>
<reference evidence="1" key="1">
    <citation type="submission" date="2021-05" db="EMBL/GenBank/DDBJ databases">
        <title>Draft genomes of bacteria isolated from model marine particles.</title>
        <authorList>
            <person name="Datta M.S."/>
            <person name="Schwartzman J.A."/>
            <person name="Enke T.N."/>
            <person name="Saavedra J."/>
            <person name="Cermak N."/>
            <person name="Cordero O.X."/>
        </authorList>
    </citation>
    <scope>NUCLEOTIDE SEQUENCE</scope>
    <source>
        <strain evidence="1">I2M19</strain>
    </source>
</reference>
<organism evidence="1 2">
    <name type="scientific">Pseudotamlana agarivorans</name>
    <dbReference type="NCBI Taxonomy" id="481183"/>
    <lineage>
        <taxon>Bacteria</taxon>
        <taxon>Pseudomonadati</taxon>
        <taxon>Bacteroidota</taxon>
        <taxon>Flavobacteriia</taxon>
        <taxon>Flavobacteriales</taxon>
        <taxon>Flavobacteriaceae</taxon>
        <taxon>Pseudotamlana</taxon>
    </lineage>
</organism>
<gene>
    <name evidence="1" type="ORF">KO493_13030</name>
</gene>
<evidence type="ECO:0000313" key="2">
    <source>
        <dbReference type="Proteomes" id="UP001647509"/>
    </source>
</evidence>
<accession>A0ACC5UBC1</accession>
<protein>
    <submittedName>
        <fullName evidence="1">Uncharacterized protein</fullName>
    </submittedName>
</protein>